<protein>
    <submittedName>
        <fullName evidence="1">Phenylacetate--CoA ligase family protein</fullName>
    </submittedName>
</protein>
<dbReference type="InterPro" id="IPR053158">
    <property type="entry name" value="CapK_Type1_Caps_Biosynth"/>
</dbReference>
<dbReference type="Proteomes" id="UP001589898">
    <property type="component" value="Unassembled WGS sequence"/>
</dbReference>
<proteinExistence type="predicted"/>
<dbReference type="PANTHER" id="PTHR36932:SF1">
    <property type="entry name" value="CAPSULAR POLYSACCHARIDE BIOSYNTHESIS PROTEIN"/>
    <property type="match status" value="1"/>
</dbReference>
<organism evidence="1 2">
    <name type="scientific">Luteimonas padinae</name>
    <dbReference type="NCBI Taxonomy" id="1714359"/>
    <lineage>
        <taxon>Bacteria</taxon>
        <taxon>Pseudomonadati</taxon>
        <taxon>Pseudomonadota</taxon>
        <taxon>Gammaproteobacteria</taxon>
        <taxon>Lysobacterales</taxon>
        <taxon>Lysobacteraceae</taxon>
        <taxon>Luteimonas</taxon>
    </lineage>
</organism>
<reference evidence="1 2" key="1">
    <citation type="submission" date="2024-09" db="EMBL/GenBank/DDBJ databases">
        <authorList>
            <person name="Sun Q."/>
            <person name="Mori K."/>
        </authorList>
    </citation>
    <scope>NUCLEOTIDE SEQUENCE [LARGE SCALE GENOMIC DNA]</scope>
    <source>
        <strain evidence="1 2">KCTC 52403</strain>
    </source>
</reference>
<dbReference type="PANTHER" id="PTHR36932">
    <property type="entry name" value="CAPSULAR POLYSACCHARIDE BIOSYNTHESIS PROTEIN"/>
    <property type="match status" value="1"/>
</dbReference>
<accession>A0ABV6T285</accession>
<evidence type="ECO:0000313" key="2">
    <source>
        <dbReference type="Proteomes" id="UP001589898"/>
    </source>
</evidence>
<dbReference type="Gene3D" id="3.40.50.12780">
    <property type="entry name" value="N-terminal domain of ligase-like"/>
    <property type="match status" value="1"/>
</dbReference>
<comment type="caution">
    <text evidence="1">The sequence shown here is derived from an EMBL/GenBank/DDBJ whole genome shotgun (WGS) entry which is preliminary data.</text>
</comment>
<keyword evidence="1" id="KW-0436">Ligase</keyword>
<sequence length="453" mass="51595">MSRIKDAVLRYAPYWIQDAAIGWYNSRLYRQRHAGRYGEMRAYFSEWELSAAAELAAESSKRLEEFLAYVRERSPWYSKISAGGLSEFPLLEKVSLLQELPRISTITEQEGVVSLTGGTTGASMKVIYTHEDMQERFALLDHFRESHGYRLGEKVAWFSGKSLATQRDVDRGRCYRDDRRNSIRFFSTFLINRRNFDSYWDALQAFRPRFIVGFPSSVLDIAMVARERGLVADWKVEAMFPTAETVLPVHREVIGEVFGCRLVDQYASSEGAPFILECAKGRLHIHPLTGVFEVLDGNGDAAREGEMVVTSFTTHGTPLVRYRVGDRLRLAAHDDTCGCGWNFPLVDWIDGRTSDFVYSHETGRINLGNLSNCTKDVDGILSFQVVQDVEDEITVRVVGDRRFDTNQADRFLAALRQRTGQGMRIRFEQVDEIPREASGKFRFVKNSIASRVG</sequence>
<evidence type="ECO:0000313" key="1">
    <source>
        <dbReference type="EMBL" id="MFC0718576.1"/>
    </source>
</evidence>
<dbReference type="EMBL" id="JBHLTF010000032">
    <property type="protein sequence ID" value="MFC0718576.1"/>
    <property type="molecule type" value="Genomic_DNA"/>
</dbReference>
<name>A0ABV6T285_9GAMM</name>
<dbReference type="GO" id="GO:0016874">
    <property type="term" value="F:ligase activity"/>
    <property type="evidence" value="ECO:0007669"/>
    <property type="project" value="UniProtKB-KW"/>
</dbReference>
<keyword evidence="2" id="KW-1185">Reference proteome</keyword>
<dbReference type="SUPFAM" id="SSF56801">
    <property type="entry name" value="Acetyl-CoA synthetase-like"/>
    <property type="match status" value="1"/>
</dbReference>
<dbReference type="RefSeq" id="WP_229823080.1">
    <property type="nucleotide sequence ID" value="NZ_BMZT01000003.1"/>
</dbReference>
<gene>
    <name evidence="1" type="ORF">ACFFFU_12615</name>
</gene>
<dbReference type="InterPro" id="IPR042099">
    <property type="entry name" value="ANL_N_sf"/>
</dbReference>